<feature type="transmembrane region" description="Helical" evidence="12">
    <location>
        <begin position="282"/>
        <end position="299"/>
    </location>
</feature>
<evidence type="ECO:0000256" key="4">
    <source>
        <dbReference type="ARBA" id="ARBA00013244"/>
    </source>
</evidence>
<dbReference type="GO" id="GO:0004144">
    <property type="term" value="F:diacylglycerol O-acyltransferase activity"/>
    <property type="evidence" value="ECO:0007669"/>
    <property type="project" value="UniProtKB-EC"/>
</dbReference>
<evidence type="ECO:0000256" key="8">
    <source>
        <dbReference type="ARBA" id="ARBA00022989"/>
    </source>
</evidence>
<feature type="region of interest" description="Disordered" evidence="11">
    <location>
        <begin position="1"/>
        <end position="21"/>
    </location>
</feature>
<dbReference type="PANTHER" id="PTHR10408:SF7">
    <property type="entry name" value="DIACYLGLYCEROL O-ACYLTRANSFERASE 1"/>
    <property type="match status" value="1"/>
</dbReference>
<dbReference type="PANTHER" id="PTHR10408">
    <property type="entry name" value="STEROL O-ACYLTRANSFERASE"/>
    <property type="match status" value="1"/>
</dbReference>
<dbReference type="GO" id="GO:0005789">
    <property type="term" value="C:endoplasmic reticulum membrane"/>
    <property type="evidence" value="ECO:0007669"/>
    <property type="project" value="UniProtKB-SubCell"/>
</dbReference>
<feature type="transmembrane region" description="Helical" evidence="12">
    <location>
        <begin position="604"/>
        <end position="624"/>
    </location>
</feature>
<comment type="caution">
    <text evidence="13">The sequence shown here is derived from an EMBL/GenBank/DDBJ whole genome shotgun (WGS) entry which is preliminary data.</text>
</comment>
<feature type="region of interest" description="Disordered" evidence="11">
    <location>
        <begin position="237"/>
        <end position="265"/>
    </location>
</feature>
<feature type="transmembrane region" description="Helical" evidence="12">
    <location>
        <begin position="476"/>
        <end position="499"/>
    </location>
</feature>
<feature type="transmembrane region" description="Helical" evidence="12">
    <location>
        <begin position="326"/>
        <end position="346"/>
    </location>
</feature>
<evidence type="ECO:0000256" key="9">
    <source>
        <dbReference type="ARBA" id="ARBA00023136"/>
    </source>
</evidence>
<name>A0ABD3MZ61_9STRA</name>
<keyword evidence="10" id="KW-0012">Acyltransferase</keyword>
<accession>A0ABD3MZ61</accession>
<evidence type="ECO:0000256" key="12">
    <source>
        <dbReference type="SAM" id="Phobius"/>
    </source>
</evidence>
<evidence type="ECO:0000256" key="3">
    <source>
        <dbReference type="ARBA" id="ARBA00009010"/>
    </source>
</evidence>
<keyword evidence="7" id="KW-0256">Endoplasmic reticulum</keyword>
<feature type="transmembrane region" description="Helical" evidence="12">
    <location>
        <begin position="661"/>
        <end position="681"/>
    </location>
</feature>
<dbReference type="SUPFAM" id="SSF50729">
    <property type="entry name" value="PH domain-like"/>
    <property type="match status" value="1"/>
</dbReference>
<evidence type="ECO:0000313" key="14">
    <source>
        <dbReference type="Proteomes" id="UP001530315"/>
    </source>
</evidence>
<evidence type="ECO:0000256" key="6">
    <source>
        <dbReference type="ARBA" id="ARBA00022692"/>
    </source>
</evidence>
<comment type="similarity">
    <text evidence="3">Belongs to the membrane-bound acyltransferase family. Sterol o-acyltransferase subfamily.</text>
</comment>
<dbReference type="AlphaFoldDB" id="A0ABD3MZ61"/>
<dbReference type="EMBL" id="JALLAZ020001662">
    <property type="protein sequence ID" value="KAL3769188.1"/>
    <property type="molecule type" value="Genomic_DNA"/>
</dbReference>
<dbReference type="Proteomes" id="UP001530315">
    <property type="component" value="Unassembled WGS sequence"/>
</dbReference>
<evidence type="ECO:0000256" key="7">
    <source>
        <dbReference type="ARBA" id="ARBA00022824"/>
    </source>
</evidence>
<proteinExistence type="inferred from homology"/>
<evidence type="ECO:0000256" key="1">
    <source>
        <dbReference type="ARBA" id="ARBA00004477"/>
    </source>
</evidence>
<dbReference type="InterPro" id="IPR004299">
    <property type="entry name" value="MBOAT_fam"/>
</dbReference>
<sequence>MSKGSIVHFADGIASSSECESEEVEALLLRREVQRLRRELEELSSSSSSSSSSPSCHPRTNYLDENRSEGGHDDHHRRDDDGAAATDAPAATAAAATTRLPPEKSGYLFKWQDRSIGWGGTKWALRFVRLDRRGQLSYYKSHDDRSPRYVLTLKNCASHAEKMQWIDLISQACAYCDSDEYSRQQQQQSTAAAAAEQREKRHERGTLPALVFESPPLPPPSFHDASGDYHHRGKLFRSKSTSKDAARTNKISYPPSRPMHRMASPSYLSPEGEIERQNYRGFFNLLLIILVVSNFRLLLDAVSRHGFILAKIATLRDFRDAPLADFPFVSGLLIVQAFVVGAYVIEKILSRHWVNERVGLALHFVNTNASLGVVVAIVWCLIDHPIIGAILILQATITWLKLISYVHANYDHRTTSSEKHGSNNILALVKDLDPRDVSISYPENVTLGDVYYFWFAPTLTYQLAFPRAPFVRWTKVMTLAAHLFVCVTLVVFFAAQVIAPNLDMLVRDLEASRGELRTHVIGDYLLKLSISSTYIWLLFFYGFFHCFLNLIAELLRFGDRVFYRDWWNASEVSAYWRLWNMPVHYWLVRHVYFPSIRVGLSKTAATFVVFLFSAVLHEVLISVPCHMIRIHSFLAMMGQLPLIFLTKMIDRRFPGSSIGNVIFWISFCFVGQPMAMLLYTIDYWEAHHQQDHVVSNVEADIPRLRIPFVEIGKLFGASSEL</sequence>
<comment type="subcellular location">
    <subcellularLocation>
        <location evidence="1">Endoplasmic reticulum membrane</location>
        <topology evidence="1">Multi-pass membrane protein</topology>
    </subcellularLocation>
</comment>
<dbReference type="EC" id="2.3.1.20" evidence="4"/>
<reference evidence="13 14" key="1">
    <citation type="submission" date="2024-10" db="EMBL/GenBank/DDBJ databases">
        <title>Updated reference genomes for cyclostephanoid diatoms.</title>
        <authorList>
            <person name="Roberts W.R."/>
            <person name="Alverson A.J."/>
        </authorList>
    </citation>
    <scope>NUCLEOTIDE SEQUENCE [LARGE SCALE GENOMIC DNA]</scope>
    <source>
        <strain evidence="13 14">AJA276-08</strain>
    </source>
</reference>
<keyword evidence="5" id="KW-0808">Transferase</keyword>
<evidence type="ECO:0000256" key="11">
    <source>
        <dbReference type="SAM" id="MobiDB-lite"/>
    </source>
</evidence>
<feature type="transmembrane region" description="Helical" evidence="12">
    <location>
        <begin position="534"/>
        <end position="555"/>
    </location>
</feature>
<evidence type="ECO:0000256" key="2">
    <source>
        <dbReference type="ARBA" id="ARBA00005189"/>
    </source>
</evidence>
<gene>
    <name evidence="13" type="ORF">ACHAW5_000658</name>
</gene>
<keyword evidence="6 12" id="KW-0812">Transmembrane</keyword>
<feature type="compositionally biased region" description="Low complexity" evidence="11">
    <location>
        <begin position="83"/>
        <end position="99"/>
    </location>
</feature>
<keyword evidence="9 12" id="KW-0472">Membrane</keyword>
<evidence type="ECO:0000256" key="5">
    <source>
        <dbReference type="ARBA" id="ARBA00022679"/>
    </source>
</evidence>
<dbReference type="InterPro" id="IPR011993">
    <property type="entry name" value="PH-like_dom_sf"/>
</dbReference>
<evidence type="ECO:0000313" key="13">
    <source>
        <dbReference type="EMBL" id="KAL3769188.1"/>
    </source>
</evidence>
<dbReference type="Gene3D" id="2.30.29.30">
    <property type="entry name" value="Pleckstrin-homology domain (PH domain)/Phosphotyrosine-binding domain (PTB)"/>
    <property type="match status" value="1"/>
</dbReference>
<feature type="transmembrane region" description="Helical" evidence="12">
    <location>
        <begin position="358"/>
        <end position="379"/>
    </location>
</feature>
<feature type="compositionally biased region" description="Basic and acidic residues" evidence="11">
    <location>
        <begin position="62"/>
        <end position="81"/>
    </location>
</feature>
<feature type="transmembrane region" description="Helical" evidence="12">
    <location>
        <begin position="385"/>
        <end position="403"/>
    </location>
</feature>
<keyword evidence="14" id="KW-1185">Reference proteome</keyword>
<dbReference type="Pfam" id="PF03062">
    <property type="entry name" value="MBOAT"/>
    <property type="match status" value="1"/>
</dbReference>
<organism evidence="13 14">
    <name type="scientific">Stephanodiscus triporus</name>
    <dbReference type="NCBI Taxonomy" id="2934178"/>
    <lineage>
        <taxon>Eukaryota</taxon>
        <taxon>Sar</taxon>
        <taxon>Stramenopiles</taxon>
        <taxon>Ochrophyta</taxon>
        <taxon>Bacillariophyta</taxon>
        <taxon>Coscinodiscophyceae</taxon>
        <taxon>Thalassiosirophycidae</taxon>
        <taxon>Stephanodiscales</taxon>
        <taxon>Stephanodiscaceae</taxon>
        <taxon>Stephanodiscus</taxon>
    </lineage>
</organism>
<feature type="region of interest" description="Disordered" evidence="11">
    <location>
        <begin position="39"/>
        <end position="99"/>
    </location>
</feature>
<keyword evidence="8 12" id="KW-1133">Transmembrane helix</keyword>
<evidence type="ECO:0000256" key="10">
    <source>
        <dbReference type="ARBA" id="ARBA00023315"/>
    </source>
</evidence>
<dbReference type="InterPro" id="IPR014371">
    <property type="entry name" value="Oat_ACAT_DAG_ARE"/>
</dbReference>
<comment type="pathway">
    <text evidence="2">Lipid metabolism.</text>
</comment>
<protein>
    <recommendedName>
        <fullName evidence="4">diacylglycerol O-acyltransferase</fullName>
        <ecNumber evidence="4">2.3.1.20</ecNumber>
    </recommendedName>
</protein>
<feature type="transmembrane region" description="Helical" evidence="12">
    <location>
        <begin position="630"/>
        <end position="649"/>
    </location>
</feature>
<feature type="compositionally biased region" description="Low complexity" evidence="11">
    <location>
        <begin position="43"/>
        <end position="53"/>
    </location>
</feature>